<keyword evidence="1" id="KW-0732">Signal</keyword>
<reference evidence="2" key="1">
    <citation type="submission" date="2022-11" db="EMBL/GenBank/DDBJ databases">
        <authorList>
            <person name="Kikuchi T."/>
        </authorList>
    </citation>
    <scope>NUCLEOTIDE SEQUENCE</scope>
    <source>
        <strain evidence="2">PS1010</strain>
    </source>
</reference>
<name>A0A9P1IDA6_9PELO</name>
<dbReference type="Proteomes" id="UP001152747">
    <property type="component" value="Unassembled WGS sequence"/>
</dbReference>
<protein>
    <submittedName>
        <fullName evidence="2">Uncharacterized protein</fullName>
    </submittedName>
</protein>
<evidence type="ECO:0000256" key="1">
    <source>
        <dbReference type="SAM" id="SignalP"/>
    </source>
</evidence>
<evidence type="ECO:0000313" key="2">
    <source>
        <dbReference type="EMBL" id="CAI5442590.1"/>
    </source>
</evidence>
<comment type="caution">
    <text evidence="2">The sequence shown here is derived from an EMBL/GenBank/DDBJ whole genome shotgun (WGS) entry which is preliminary data.</text>
</comment>
<dbReference type="EMBL" id="CANHGI010000002">
    <property type="protein sequence ID" value="CAI5442590.1"/>
    <property type="molecule type" value="Genomic_DNA"/>
</dbReference>
<proteinExistence type="predicted"/>
<evidence type="ECO:0000313" key="3">
    <source>
        <dbReference type="Proteomes" id="UP001152747"/>
    </source>
</evidence>
<organism evidence="2 3">
    <name type="scientific">Caenorhabditis angaria</name>
    <dbReference type="NCBI Taxonomy" id="860376"/>
    <lineage>
        <taxon>Eukaryota</taxon>
        <taxon>Metazoa</taxon>
        <taxon>Ecdysozoa</taxon>
        <taxon>Nematoda</taxon>
        <taxon>Chromadorea</taxon>
        <taxon>Rhabditida</taxon>
        <taxon>Rhabditina</taxon>
        <taxon>Rhabditomorpha</taxon>
        <taxon>Rhabditoidea</taxon>
        <taxon>Rhabditidae</taxon>
        <taxon>Peloderinae</taxon>
        <taxon>Caenorhabditis</taxon>
    </lineage>
</organism>
<dbReference type="AlphaFoldDB" id="A0A9P1IDA6"/>
<feature type="signal peptide" evidence="1">
    <location>
        <begin position="1"/>
        <end position="17"/>
    </location>
</feature>
<accession>A0A9P1IDA6</accession>
<gene>
    <name evidence="2" type="ORF">CAMP_LOCUS5227</name>
</gene>
<feature type="chain" id="PRO_5040488382" evidence="1">
    <location>
        <begin position="18"/>
        <end position="186"/>
    </location>
</feature>
<keyword evidence="3" id="KW-1185">Reference proteome</keyword>
<sequence>MSLKTFLAIILIFGISAIKKSQHREPCQRQLNCVESTRGLRNSQISIRRQLLSFNSEYRLCRSTKNSTRENCANFSDRMFDLTHPQANRPTGATPNLHSLNTVLPPVGPPVGNRWSFGVPPVGKGGTPVEFWCCTGGVQVFNRWDLGVALRFKHCVNKRRKHHMNLNRGFLAMFDCECFELRYTDY</sequence>